<gene>
    <name evidence="8" type="ORF">ENE75_09160</name>
</gene>
<dbReference type="InterPro" id="IPR050189">
    <property type="entry name" value="MFS_Efflux_Transporters"/>
</dbReference>
<feature type="transmembrane region" description="Helical" evidence="6">
    <location>
        <begin position="365"/>
        <end position="382"/>
    </location>
</feature>
<keyword evidence="4 6" id="KW-1133">Transmembrane helix</keyword>
<dbReference type="RefSeq" id="WP_128197960.1">
    <property type="nucleotide sequence ID" value="NZ_SACT01000002.1"/>
</dbReference>
<feature type="transmembrane region" description="Helical" evidence="6">
    <location>
        <begin position="163"/>
        <end position="180"/>
    </location>
</feature>
<feature type="transmembrane region" description="Helical" evidence="6">
    <location>
        <begin position="39"/>
        <end position="61"/>
    </location>
</feature>
<dbReference type="PANTHER" id="PTHR43124">
    <property type="entry name" value="PURINE EFFLUX PUMP PBUE"/>
    <property type="match status" value="1"/>
</dbReference>
<sequence>MTVPVRAIAALSLAAGVSGMALRVADPMLPRLAQDFGTSLGQVAQVVTAFAVAYGLAQLVFGPLGDRFGKFRVIAWACGASALTSLACALAPGLAGLTAARLAAGATAAAVIPLSMAWIGDVVPYAQRQPVLARFLIGQITGMALGMWLGGFAAEHLDWRTPFLALAAAFGLLALGLVQVQRRVPAAGARPAPSAARPRLRAEFGAVLALPWARVVLATVFLEGAALFGAFPFVAAHLHQRFGVSLATAGGLMVGFAAGGLLFALGARWWVARLGERWLVTAGGATVAAMLVVVALAPAWGWTPPAFVAMGLGFYMLHNTLQTQATQMAPERRGAAVAAFAGCFFLGQSAGAAAGGALVGRVGTAALLAGAGVAVLGVALQFNHRRRHHTVAAAA</sequence>
<feature type="transmembrane region" description="Helical" evidence="6">
    <location>
        <begin position="242"/>
        <end position="266"/>
    </location>
</feature>
<dbReference type="InterPro" id="IPR011701">
    <property type="entry name" value="MFS"/>
</dbReference>
<dbReference type="Gene3D" id="1.20.1250.20">
    <property type="entry name" value="MFS general substrate transporter like domains"/>
    <property type="match status" value="1"/>
</dbReference>
<feature type="transmembrane region" description="Helical" evidence="6">
    <location>
        <begin position="100"/>
        <end position="119"/>
    </location>
</feature>
<keyword evidence="9" id="KW-1185">Reference proteome</keyword>
<keyword evidence="3 6" id="KW-0812">Transmembrane</keyword>
<reference evidence="8 9" key="1">
    <citation type="submission" date="2019-01" db="EMBL/GenBank/DDBJ databases">
        <authorList>
            <person name="Chen W.-M."/>
        </authorList>
    </citation>
    <scope>NUCLEOTIDE SEQUENCE [LARGE SCALE GENOMIC DNA]</scope>
    <source>
        <strain evidence="8 9">ICH-3</strain>
    </source>
</reference>
<comment type="caution">
    <text evidence="8">The sequence shown here is derived from an EMBL/GenBank/DDBJ whole genome shotgun (WGS) entry which is preliminary data.</text>
</comment>
<comment type="subcellular location">
    <subcellularLocation>
        <location evidence="1">Cell membrane</location>
        <topology evidence="1">Multi-pass membrane protein</topology>
    </subcellularLocation>
</comment>
<feature type="transmembrane region" description="Helical" evidence="6">
    <location>
        <begin position="335"/>
        <end position="359"/>
    </location>
</feature>
<feature type="domain" description="Major facilitator superfamily (MFS) profile" evidence="7">
    <location>
        <begin position="7"/>
        <end position="389"/>
    </location>
</feature>
<evidence type="ECO:0000256" key="5">
    <source>
        <dbReference type="ARBA" id="ARBA00023136"/>
    </source>
</evidence>
<feature type="transmembrane region" description="Helical" evidence="6">
    <location>
        <begin position="131"/>
        <end position="151"/>
    </location>
</feature>
<dbReference type="InterPro" id="IPR036259">
    <property type="entry name" value="MFS_trans_sf"/>
</dbReference>
<dbReference type="Pfam" id="PF07690">
    <property type="entry name" value="MFS_1"/>
    <property type="match status" value="1"/>
</dbReference>
<evidence type="ECO:0000313" key="8">
    <source>
        <dbReference type="EMBL" id="RVT52587.1"/>
    </source>
</evidence>
<feature type="transmembrane region" description="Helical" evidence="6">
    <location>
        <begin position="306"/>
        <end position="323"/>
    </location>
</feature>
<dbReference type="GO" id="GO:0005886">
    <property type="term" value="C:plasma membrane"/>
    <property type="evidence" value="ECO:0007669"/>
    <property type="project" value="UniProtKB-SubCell"/>
</dbReference>
<dbReference type="SUPFAM" id="SSF103473">
    <property type="entry name" value="MFS general substrate transporter"/>
    <property type="match status" value="1"/>
</dbReference>
<keyword evidence="2" id="KW-1003">Cell membrane</keyword>
<dbReference type="Proteomes" id="UP000288178">
    <property type="component" value="Unassembled WGS sequence"/>
</dbReference>
<accession>A0A437JYB0</accession>
<evidence type="ECO:0000259" key="7">
    <source>
        <dbReference type="PROSITE" id="PS50850"/>
    </source>
</evidence>
<evidence type="ECO:0000313" key="9">
    <source>
        <dbReference type="Proteomes" id="UP000288178"/>
    </source>
</evidence>
<dbReference type="OrthoDB" id="9814303at2"/>
<protein>
    <submittedName>
        <fullName evidence="8">MFS transporter</fullName>
    </submittedName>
</protein>
<evidence type="ECO:0000256" key="2">
    <source>
        <dbReference type="ARBA" id="ARBA00022475"/>
    </source>
</evidence>
<evidence type="ECO:0000256" key="1">
    <source>
        <dbReference type="ARBA" id="ARBA00004651"/>
    </source>
</evidence>
<dbReference type="EMBL" id="SACT01000002">
    <property type="protein sequence ID" value="RVT52587.1"/>
    <property type="molecule type" value="Genomic_DNA"/>
</dbReference>
<dbReference type="CDD" id="cd17324">
    <property type="entry name" value="MFS_NepI_like"/>
    <property type="match status" value="1"/>
</dbReference>
<evidence type="ECO:0000256" key="6">
    <source>
        <dbReference type="SAM" id="Phobius"/>
    </source>
</evidence>
<organism evidence="8 9">
    <name type="scientific">Rubrivivax albus</name>
    <dbReference type="NCBI Taxonomy" id="2499835"/>
    <lineage>
        <taxon>Bacteria</taxon>
        <taxon>Pseudomonadati</taxon>
        <taxon>Pseudomonadota</taxon>
        <taxon>Betaproteobacteria</taxon>
        <taxon>Burkholderiales</taxon>
        <taxon>Sphaerotilaceae</taxon>
        <taxon>Rubrivivax</taxon>
    </lineage>
</organism>
<dbReference type="InterPro" id="IPR020846">
    <property type="entry name" value="MFS_dom"/>
</dbReference>
<proteinExistence type="predicted"/>
<name>A0A437JYB0_9BURK</name>
<dbReference type="PANTHER" id="PTHR43124:SF3">
    <property type="entry name" value="CHLORAMPHENICOL EFFLUX PUMP RV0191"/>
    <property type="match status" value="1"/>
</dbReference>
<evidence type="ECO:0000256" key="3">
    <source>
        <dbReference type="ARBA" id="ARBA00022692"/>
    </source>
</evidence>
<feature type="transmembrane region" description="Helical" evidence="6">
    <location>
        <begin position="73"/>
        <end position="94"/>
    </location>
</feature>
<dbReference type="AlphaFoldDB" id="A0A437JYB0"/>
<evidence type="ECO:0000256" key="4">
    <source>
        <dbReference type="ARBA" id="ARBA00022989"/>
    </source>
</evidence>
<dbReference type="PROSITE" id="PS50850">
    <property type="entry name" value="MFS"/>
    <property type="match status" value="1"/>
</dbReference>
<feature type="transmembrane region" description="Helical" evidence="6">
    <location>
        <begin position="278"/>
        <end position="300"/>
    </location>
</feature>
<dbReference type="GO" id="GO:0022857">
    <property type="term" value="F:transmembrane transporter activity"/>
    <property type="evidence" value="ECO:0007669"/>
    <property type="project" value="InterPro"/>
</dbReference>
<keyword evidence="5 6" id="KW-0472">Membrane</keyword>